<feature type="compositionally biased region" description="Basic and acidic residues" evidence="8">
    <location>
        <begin position="164"/>
        <end position="177"/>
    </location>
</feature>
<organism evidence="10 11">
    <name type="scientific">Plasmodium gonderi</name>
    <dbReference type="NCBI Taxonomy" id="77519"/>
    <lineage>
        <taxon>Eukaryota</taxon>
        <taxon>Sar</taxon>
        <taxon>Alveolata</taxon>
        <taxon>Apicomplexa</taxon>
        <taxon>Aconoidasida</taxon>
        <taxon>Haemosporida</taxon>
        <taxon>Plasmodiidae</taxon>
        <taxon>Plasmodium</taxon>
        <taxon>Plasmodium (Plasmodium)</taxon>
    </lineage>
</organism>
<sequence>MRRGTKLTLVYGALFFLYIYKGVKCDKLYKIGADSIPCSECKNAQECNACLFEENESPHAIHLKLNKSKENDHSNLKKHHDSLKLGNVKYYVNRGEGISGSLGNSFGNTLEDIDNINEEIKNRKEQDLRSKNFLDVTSYKEEKLSDYFVGIQTHANLNGNEEEEKTHGYEPEKADNKVEEKVEKKVEKNVEKKVEKNVEKKVEKNVEKNFIDLKGKNAIVEHTEENIFLVPLKHLRDSQFVGSLQVGVPPQEIHPIFDTGSTNLWVVTTNCEEKSCKKVNRYNPHKSKTFRRSFIGKNLHIVFGSGSISGSIGKETFVLGDHTVRNQTFGLVESESNDSLNGDNIFEYIDFEGIVGLGFPAMLSAGKISFFDNLLNQNKNLSPQFSFYISPYDNTSTFIVGGISKSFYEGSIYMLPVTKEYYWEVDLDAIYVGNKKICCDEKSYVIFDTGTSYNTIPSAQIKNFFQEVPSIPCTEGNYEEHLKSYPVIKYVFGDLVIELLPHEYMILNEDVCMPAYMQIDVPSEKNHAYLLGSIAFMRHYYTVFVRGVDNKPSMVGIAKARVAEEKL</sequence>
<proteinExistence type="inferred from homology"/>
<evidence type="ECO:0000256" key="8">
    <source>
        <dbReference type="SAM" id="MobiDB-lite"/>
    </source>
</evidence>
<dbReference type="PANTHER" id="PTHR47966:SF51">
    <property type="entry name" value="BETA-SITE APP-CLEAVING ENZYME, ISOFORM A-RELATED"/>
    <property type="match status" value="1"/>
</dbReference>
<dbReference type="SUPFAM" id="SSF50630">
    <property type="entry name" value="Acid proteases"/>
    <property type="match status" value="1"/>
</dbReference>
<dbReference type="PROSITE" id="PS51767">
    <property type="entry name" value="PEPTIDASE_A1"/>
    <property type="match status" value="1"/>
</dbReference>
<keyword evidence="6" id="KW-1015">Disulfide bond</keyword>
<dbReference type="GeneID" id="39745653"/>
<dbReference type="GO" id="GO:0016485">
    <property type="term" value="P:protein processing"/>
    <property type="evidence" value="ECO:0007669"/>
    <property type="project" value="UniProtKB-ARBA"/>
</dbReference>
<dbReference type="InterPro" id="IPR001461">
    <property type="entry name" value="Aspartic_peptidase_A1"/>
</dbReference>
<comment type="caution">
    <text evidence="10">The sequence shown here is derived from an EMBL/GenBank/DDBJ whole genome shotgun (WGS) entry which is preliminary data.</text>
</comment>
<evidence type="ECO:0000256" key="2">
    <source>
        <dbReference type="ARBA" id="ARBA00022670"/>
    </source>
</evidence>
<dbReference type="FunFam" id="2.40.70.10:FF:000115">
    <property type="entry name" value="Lysosomal aspartic protease"/>
    <property type="match status" value="1"/>
</dbReference>
<comment type="similarity">
    <text evidence="1 7">Belongs to the peptidase A1 family.</text>
</comment>
<dbReference type="InterPro" id="IPR001969">
    <property type="entry name" value="Aspartic_peptidase_AS"/>
</dbReference>
<dbReference type="PROSITE" id="PS00141">
    <property type="entry name" value="ASP_PROTEASE"/>
    <property type="match status" value="1"/>
</dbReference>
<evidence type="ECO:0000256" key="1">
    <source>
        <dbReference type="ARBA" id="ARBA00007447"/>
    </source>
</evidence>
<dbReference type="OMA" id="ECSACLF"/>
<dbReference type="RefSeq" id="XP_028541544.1">
    <property type="nucleotide sequence ID" value="XM_028685743.1"/>
</dbReference>
<evidence type="ECO:0000256" key="6">
    <source>
        <dbReference type="PIRSR" id="PIRSR601461-2"/>
    </source>
</evidence>
<dbReference type="PANTHER" id="PTHR47966">
    <property type="entry name" value="BETA-SITE APP-CLEAVING ENZYME, ISOFORM A-RELATED"/>
    <property type="match status" value="1"/>
</dbReference>
<dbReference type="InterPro" id="IPR021109">
    <property type="entry name" value="Peptidase_aspartic_dom_sf"/>
</dbReference>
<dbReference type="OrthoDB" id="771136at2759"/>
<evidence type="ECO:0000256" key="7">
    <source>
        <dbReference type="RuleBase" id="RU000454"/>
    </source>
</evidence>
<dbReference type="InterPro" id="IPR034164">
    <property type="entry name" value="Pepsin-like_dom"/>
</dbReference>
<dbReference type="CDD" id="cd05471">
    <property type="entry name" value="pepsin_like"/>
    <property type="match status" value="1"/>
</dbReference>
<dbReference type="GO" id="GO:0004190">
    <property type="term" value="F:aspartic-type endopeptidase activity"/>
    <property type="evidence" value="ECO:0007669"/>
    <property type="project" value="UniProtKB-KW"/>
</dbReference>
<feature type="disulfide bond" evidence="6">
    <location>
        <begin position="271"/>
        <end position="276"/>
    </location>
</feature>
<feature type="active site" evidence="5">
    <location>
        <position position="258"/>
    </location>
</feature>
<evidence type="ECO:0000259" key="9">
    <source>
        <dbReference type="PROSITE" id="PS51767"/>
    </source>
</evidence>
<gene>
    <name evidence="10" type="ORF">PGO_011030</name>
</gene>
<dbReference type="Pfam" id="PF00026">
    <property type="entry name" value="Asp"/>
    <property type="match status" value="1"/>
</dbReference>
<dbReference type="EMBL" id="BDQF01000001">
    <property type="protein sequence ID" value="GAW78955.1"/>
    <property type="molecule type" value="Genomic_DNA"/>
</dbReference>
<keyword evidence="4 7" id="KW-0378">Hydrolase</keyword>
<name>A0A1Y1JC62_PLAGO</name>
<keyword evidence="11" id="KW-1185">Reference proteome</keyword>
<feature type="disulfide bond" evidence="6">
    <location>
        <begin position="473"/>
        <end position="512"/>
    </location>
</feature>
<evidence type="ECO:0000256" key="5">
    <source>
        <dbReference type="PIRSR" id="PIRSR601461-1"/>
    </source>
</evidence>
<dbReference type="Proteomes" id="UP000195521">
    <property type="component" value="Unassembled WGS sequence"/>
</dbReference>
<evidence type="ECO:0000256" key="3">
    <source>
        <dbReference type="ARBA" id="ARBA00022750"/>
    </source>
</evidence>
<protein>
    <submittedName>
        <fullName evidence="10">Aspartyl protease</fullName>
    </submittedName>
</protein>
<keyword evidence="3 7" id="KW-0064">Aspartyl protease</keyword>
<feature type="active site" evidence="5">
    <location>
        <position position="448"/>
    </location>
</feature>
<evidence type="ECO:0000313" key="10">
    <source>
        <dbReference type="EMBL" id="GAW78955.1"/>
    </source>
</evidence>
<evidence type="ECO:0000313" key="11">
    <source>
        <dbReference type="Proteomes" id="UP000195521"/>
    </source>
</evidence>
<accession>A0A1Y1JC62</accession>
<dbReference type="PRINTS" id="PR00792">
    <property type="entry name" value="PEPSIN"/>
</dbReference>
<dbReference type="AlphaFoldDB" id="A0A1Y1JC62"/>
<dbReference type="Gene3D" id="2.40.70.10">
    <property type="entry name" value="Acid Proteases"/>
    <property type="match status" value="2"/>
</dbReference>
<feature type="region of interest" description="Disordered" evidence="8">
    <location>
        <begin position="158"/>
        <end position="177"/>
    </location>
</feature>
<keyword evidence="2 7" id="KW-0645">Protease</keyword>
<evidence type="ECO:0000256" key="4">
    <source>
        <dbReference type="ARBA" id="ARBA00022801"/>
    </source>
</evidence>
<feature type="domain" description="Peptidase A1" evidence="9">
    <location>
        <begin position="240"/>
        <end position="558"/>
    </location>
</feature>
<dbReference type="InterPro" id="IPR033121">
    <property type="entry name" value="PEPTIDASE_A1"/>
</dbReference>
<reference evidence="11" key="1">
    <citation type="submission" date="2017-04" db="EMBL/GenBank/DDBJ databases">
        <title>Plasmodium gonderi genome.</title>
        <authorList>
            <person name="Arisue N."/>
            <person name="Honma H."/>
            <person name="Kawai S."/>
            <person name="Tougan T."/>
            <person name="Tanabe K."/>
            <person name="Horii T."/>
        </authorList>
    </citation>
    <scope>NUCLEOTIDE SEQUENCE [LARGE SCALE GENOMIC DNA]</scope>
    <source>
        <strain evidence="11">ATCC 30045</strain>
    </source>
</reference>